<accession>A0A6I9XAS7</accession>
<dbReference type="Pfam" id="PF13661">
    <property type="entry name" value="2OG-FeII_Oxy_4"/>
    <property type="match status" value="1"/>
</dbReference>
<dbReference type="KEGG" id="pbar:105430171"/>
<evidence type="ECO:0000256" key="4">
    <source>
        <dbReference type="ARBA" id="ARBA00022896"/>
    </source>
</evidence>
<dbReference type="RefSeq" id="XP_025074878.1">
    <property type="nucleotide sequence ID" value="XM_025219093.1"/>
</dbReference>
<dbReference type="RefSeq" id="XP_011641868.1">
    <property type="nucleotide sequence ID" value="XM_011643566.1"/>
</dbReference>
<evidence type="ECO:0000256" key="5">
    <source>
        <dbReference type="ARBA" id="ARBA00022964"/>
    </source>
</evidence>
<keyword evidence="6" id="KW-0560">Oxidoreductase</keyword>
<dbReference type="RefSeq" id="XP_011641867.1">
    <property type="nucleotide sequence ID" value="XM_011643565.1"/>
</dbReference>
<dbReference type="Proteomes" id="UP000504615">
    <property type="component" value="Unplaced"/>
</dbReference>
<dbReference type="PANTHER" id="PTHR12117:SF0">
    <property type="entry name" value="PROLYL 3-HYDROXYLASE OGFOD1"/>
    <property type="match status" value="1"/>
</dbReference>
<feature type="region of interest" description="Disordered" evidence="10">
    <location>
        <begin position="384"/>
        <end position="483"/>
    </location>
</feature>
<dbReference type="InterPro" id="IPR019601">
    <property type="entry name" value="Oxoglutarate/Fe-dep_Oase_C"/>
</dbReference>
<dbReference type="CTD" id="19834718"/>
<dbReference type="OrthoDB" id="430522at2759"/>
<dbReference type="Gene3D" id="2.60.120.620">
    <property type="entry name" value="q2cbj1_9rhob like domain"/>
    <property type="match status" value="3"/>
</dbReference>
<dbReference type="InterPro" id="IPR039558">
    <property type="entry name" value="TPA1/OFD1_N"/>
</dbReference>
<evidence type="ECO:0000256" key="9">
    <source>
        <dbReference type="ARBA" id="ARBA00047444"/>
    </source>
</evidence>
<evidence type="ECO:0000313" key="13">
    <source>
        <dbReference type="RefSeq" id="XP_011641867.1"/>
    </source>
</evidence>
<dbReference type="GO" id="GO:0031418">
    <property type="term" value="F:L-ascorbic acid binding"/>
    <property type="evidence" value="ECO:0007669"/>
    <property type="project" value="UniProtKB-KW"/>
</dbReference>
<gene>
    <name evidence="13 14 15" type="primary">LOC105430171</name>
</gene>
<evidence type="ECO:0000256" key="1">
    <source>
        <dbReference type="ARBA" id="ARBA00001961"/>
    </source>
</evidence>
<dbReference type="GO" id="GO:0005737">
    <property type="term" value="C:cytoplasm"/>
    <property type="evidence" value="ECO:0007669"/>
    <property type="project" value="TreeGrafter"/>
</dbReference>
<keyword evidence="5" id="KW-0223">Dioxygenase</keyword>
<feature type="domain" description="Fe2OG dioxygenase" evidence="11">
    <location>
        <begin position="118"/>
        <end position="220"/>
    </location>
</feature>
<evidence type="ECO:0000256" key="7">
    <source>
        <dbReference type="ARBA" id="ARBA00023004"/>
    </source>
</evidence>
<feature type="compositionally biased region" description="Basic and acidic residues" evidence="10">
    <location>
        <begin position="412"/>
        <end position="425"/>
    </location>
</feature>
<evidence type="ECO:0000313" key="14">
    <source>
        <dbReference type="RefSeq" id="XP_011641868.1"/>
    </source>
</evidence>
<dbReference type="GO" id="GO:0006449">
    <property type="term" value="P:regulation of translational termination"/>
    <property type="evidence" value="ECO:0007669"/>
    <property type="project" value="TreeGrafter"/>
</dbReference>
<keyword evidence="12" id="KW-1185">Reference proteome</keyword>
<keyword evidence="3" id="KW-0479">Metal-binding</keyword>
<evidence type="ECO:0000256" key="2">
    <source>
        <dbReference type="ARBA" id="ARBA00007443"/>
    </source>
</evidence>
<feature type="compositionally biased region" description="Polar residues" evidence="10">
    <location>
        <begin position="401"/>
        <end position="411"/>
    </location>
</feature>
<dbReference type="Pfam" id="PF10637">
    <property type="entry name" value="Ofd1_CTDD"/>
    <property type="match status" value="1"/>
</dbReference>
<dbReference type="PANTHER" id="PTHR12117">
    <property type="entry name" value="HISTONE ACETYLTRANSFERASE COMPLEX"/>
    <property type="match status" value="1"/>
</dbReference>
<comment type="cofactor">
    <cofactor evidence="1">
        <name>L-ascorbate</name>
        <dbReference type="ChEBI" id="CHEBI:38290"/>
    </cofactor>
</comment>
<comment type="catalytic activity">
    <reaction evidence="9">
        <text>[ribosomal protein uS12]-L-proline + 2-oxoglutarate + O2 = [ribosomal protein uS12]-(3S)-3-hydroxy-L-proline + succinate + CO2</text>
        <dbReference type="Rhea" id="RHEA:54156"/>
        <dbReference type="Rhea" id="RHEA-COMP:13816"/>
        <dbReference type="Rhea" id="RHEA-COMP:13818"/>
        <dbReference type="ChEBI" id="CHEBI:15379"/>
        <dbReference type="ChEBI" id="CHEBI:16526"/>
        <dbReference type="ChEBI" id="CHEBI:16810"/>
        <dbReference type="ChEBI" id="CHEBI:30031"/>
        <dbReference type="ChEBI" id="CHEBI:50342"/>
        <dbReference type="ChEBI" id="CHEBI:85428"/>
    </reaction>
</comment>
<dbReference type="PROSITE" id="PS51471">
    <property type="entry name" value="FE2OG_OXY"/>
    <property type="match status" value="1"/>
</dbReference>
<dbReference type="GeneID" id="105430171"/>
<name>A0A6I9XAS7_9HYME</name>
<dbReference type="InterPro" id="IPR051842">
    <property type="entry name" value="uS12_prolyl_hydroxylase"/>
</dbReference>
<keyword evidence="7" id="KW-0408">Iron</keyword>
<organism evidence="12 13">
    <name type="scientific">Pogonomyrmex barbatus</name>
    <name type="common">red harvester ant</name>
    <dbReference type="NCBI Taxonomy" id="144034"/>
    <lineage>
        <taxon>Eukaryota</taxon>
        <taxon>Metazoa</taxon>
        <taxon>Ecdysozoa</taxon>
        <taxon>Arthropoda</taxon>
        <taxon>Hexapoda</taxon>
        <taxon>Insecta</taxon>
        <taxon>Pterygota</taxon>
        <taxon>Neoptera</taxon>
        <taxon>Endopterygota</taxon>
        <taxon>Hymenoptera</taxon>
        <taxon>Apocrita</taxon>
        <taxon>Aculeata</taxon>
        <taxon>Formicoidea</taxon>
        <taxon>Formicidae</taxon>
        <taxon>Myrmicinae</taxon>
        <taxon>Pogonomyrmex</taxon>
    </lineage>
</organism>
<sequence>MADQNLFSGHIHSMEFQEEFQKYWHSQSDFKGTNLEVISKPFKVCRISNFLRDEKFIENLKSELEHHNHIRKVHDLYQFERTEDLFYANDQCIQRLNRSFRDDLTSWMKRNTDIELNKKVSMSSARYFNTDYLLCHDDNMDDRRIAYILYLTDDWSEADGGALDLFDTDEEGSPRKVVKSLIPKFNSFLFFEVANNSYHQVAEVLTDKKCRWSINGWFHGPLKKDFHKSPRCEPAKTFVQPNSIEVKLLSWISDDYLEPSIMEQIQEEVEMSSYTFLKGFLKESIYQQIANDLTSKDISWRMIGPADIRHYEIADEQTLPKVLKDFCDLFKSISFFRLLKEYTGLDLVPEEDKKPKMTLELQRWSTGCYTLLYNRSLLKDTLDEPVKADQSDVSIGDAASRASTSKLNINETHQELKRKRLDDPPSPKGSSPNKKKVAKHLDGQSDGMHSSSNYEYDEDKVSLSPDELSRSGTPISDNEDESANKDDELLLDVIIQFHAQDVKGTPKTEDTIDFVDSDEQEGILIQIPSRDNHLSLVYRSSMICRLQRYLNHFYDGYSYTFICTYYE</sequence>
<dbReference type="GO" id="GO:0031543">
    <property type="term" value="F:peptidyl-proline dioxygenase activity"/>
    <property type="evidence" value="ECO:0007669"/>
    <property type="project" value="TreeGrafter"/>
</dbReference>
<evidence type="ECO:0000256" key="3">
    <source>
        <dbReference type="ARBA" id="ARBA00022723"/>
    </source>
</evidence>
<evidence type="ECO:0000313" key="15">
    <source>
        <dbReference type="RefSeq" id="XP_025074878.1"/>
    </source>
</evidence>
<dbReference type="SMART" id="SM00702">
    <property type="entry name" value="P4Hc"/>
    <property type="match status" value="1"/>
</dbReference>
<evidence type="ECO:0000256" key="8">
    <source>
        <dbReference type="ARBA" id="ARBA00029938"/>
    </source>
</evidence>
<dbReference type="InterPro" id="IPR005123">
    <property type="entry name" value="Oxoglu/Fe-dep_dioxygenase_dom"/>
</dbReference>
<evidence type="ECO:0000256" key="6">
    <source>
        <dbReference type="ARBA" id="ARBA00023002"/>
    </source>
</evidence>
<evidence type="ECO:0000259" key="11">
    <source>
        <dbReference type="PROSITE" id="PS51471"/>
    </source>
</evidence>
<reference evidence="13 14" key="1">
    <citation type="submission" date="2025-04" db="UniProtKB">
        <authorList>
            <consortium name="RefSeq"/>
        </authorList>
    </citation>
    <scope>IDENTIFICATION</scope>
</reference>
<protein>
    <recommendedName>
        <fullName evidence="8">uS12 prolyl 3-hydroxylase</fullName>
    </recommendedName>
</protein>
<dbReference type="GO" id="GO:0005506">
    <property type="term" value="F:iron ion binding"/>
    <property type="evidence" value="ECO:0007669"/>
    <property type="project" value="InterPro"/>
</dbReference>
<proteinExistence type="inferred from homology"/>
<dbReference type="AlphaFoldDB" id="A0A6I9XAS7"/>
<comment type="similarity">
    <text evidence="2">Belongs to the TPA1 family.</text>
</comment>
<keyword evidence="4" id="KW-0847">Vitamin C</keyword>
<dbReference type="InterPro" id="IPR006620">
    <property type="entry name" value="Pro_4_hyd_alph"/>
</dbReference>
<evidence type="ECO:0000313" key="12">
    <source>
        <dbReference type="Proteomes" id="UP000504615"/>
    </source>
</evidence>
<evidence type="ECO:0000256" key="10">
    <source>
        <dbReference type="SAM" id="MobiDB-lite"/>
    </source>
</evidence>